<evidence type="ECO:0000256" key="15">
    <source>
        <dbReference type="ARBA" id="ARBA00022842"/>
    </source>
</evidence>
<evidence type="ECO:0000259" key="23">
    <source>
        <dbReference type="Pfam" id="PF05524"/>
    </source>
</evidence>
<evidence type="ECO:0000313" key="26">
    <source>
        <dbReference type="Proteomes" id="UP000194219"/>
    </source>
</evidence>
<accession>A0A1Y2URM5</accession>
<dbReference type="InterPro" id="IPR008279">
    <property type="entry name" value="PEP-util_enz_mobile_dom"/>
</dbReference>
<gene>
    <name evidence="24" type="primary">ptsP</name>
    <name evidence="25" type="ORF">BHL83_05100</name>
    <name evidence="24" type="ORF">HF865_06270</name>
</gene>
<dbReference type="EMBL" id="JABAFN010000020">
    <property type="protein sequence ID" value="NME22298.1"/>
    <property type="molecule type" value="Genomic_DNA"/>
</dbReference>
<keyword evidence="8 17" id="KW-0813">Transport</keyword>
<dbReference type="Proteomes" id="UP000587270">
    <property type="component" value="Unassembled WGS sequence"/>
</dbReference>
<keyword evidence="11 17" id="KW-0808">Transferase</keyword>
<dbReference type="Gene3D" id="1.10.274.10">
    <property type="entry name" value="PtsI, HPr-binding domain"/>
    <property type="match status" value="1"/>
</dbReference>
<feature type="binding site" evidence="20">
    <location>
        <position position="457"/>
    </location>
    <ligand>
        <name>Mg(2+)</name>
        <dbReference type="ChEBI" id="CHEBI:18420"/>
    </ligand>
</feature>
<dbReference type="InterPro" id="IPR008731">
    <property type="entry name" value="PTS_EIN"/>
</dbReference>
<keyword evidence="9 17" id="KW-0963">Cytoplasm</keyword>
<dbReference type="GO" id="GO:0009401">
    <property type="term" value="P:phosphoenolpyruvate-dependent sugar phosphotransferase system"/>
    <property type="evidence" value="ECO:0007669"/>
    <property type="project" value="UniProtKB-KW"/>
</dbReference>
<comment type="similarity">
    <text evidence="5 17">Belongs to the PEP-utilizing enzyme family.</text>
</comment>
<dbReference type="InterPro" id="IPR015813">
    <property type="entry name" value="Pyrv/PenolPyrv_kinase-like_dom"/>
</dbReference>
<dbReference type="InterPro" id="IPR024692">
    <property type="entry name" value="PTS_EI"/>
</dbReference>
<evidence type="ECO:0000256" key="10">
    <source>
        <dbReference type="ARBA" id="ARBA00022597"/>
    </source>
</evidence>
<organism evidence="25 26">
    <name type="scientific">Limosilactobacillus reuteri</name>
    <name type="common">Lactobacillus reuteri</name>
    <dbReference type="NCBI Taxonomy" id="1598"/>
    <lineage>
        <taxon>Bacteria</taxon>
        <taxon>Bacillati</taxon>
        <taxon>Bacillota</taxon>
        <taxon>Bacilli</taxon>
        <taxon>Lactobacillales</taxon>
        <taxon>Lactobacillaceae</taxon>
        <taxon>Limosilactobacillus</taxon>
    </lineage>
</organism>
<evidence type="ECO:0000256" key="19">
    <source>
        <dbReference type="PIRSR" id="PIRSR000732-2"/>
    </source>
</evidence>
<keyword evidence="10 17" id="KW-0762">Sugar transport</keyword>
<feature type="active site" description="Proton donor" evidence="18">
    <location>
        <position position="504"/>
    </location>
</feature>
<keyword evidence="13 17" id="KW-0479">Metal-binding</keyword>
<keyword evidence="14 17" id="KW-0418">Kinase</keyword>
<dbReference type="Gene3D" id="3.50.30.10">
    <property type="entry name" value="Phosphohistidine domain"/>
    <property type="match status" value="1"/>
</dbReference>
<feature type="domain" description="PEP-utilising enzyme C-terminal" evidence="22">
    <location>
        <begin position="253"/>
        <end position="543"/>
    </location>
</feature>
<dbReference type="EMBL" id="MIMV01000176">
    <property type="protein sequence ID" value="OTA86458.1"/>
    <property type="molecule type" value="Genomic_DNA"/>
</dbReference>
<dbReference type="Pfam" id="PF02896">
    <property type="entry name" value="PEP-utilizers_C"/>
    <property type="match status" value="1"/>
</dbReference>
<evidence type="ECO:0000256" key="4">
    <source>
        <dbReference type="ARBA" id="ARBA00004496"/>
    </source>
</evidence>
<comment type="catalytic activity">
    <reaction evidence="1 17">
        <text>L-histidyl-[protein] + phosphoenolpyruvate = N(pros)-phospho-L-histidyl-[protein] + pyruvate</text>
        <dbReference type="Rhea" id="RHEA:23880"/>
        <dbReference type="Rhea" id="RHEA-COMP:9745"/>
        <dbReference type="Rhea" id="RHEA-COMP:9746"/>
        <dbReference type="ChEBI" id="CHEBI:15361"/>
        <dbReference type="ChEBI" id="CHEBI:29979"/>
        <dbReference type="ChEBI" id="CHEBI:58702"/>
        <dbReference type="ChEBI" id="CHEBI:64837"/>
        <dbReference type="EC" id="2.7.3.9"/>
    </reaction>
</comment>
<dbReference type="InterPro" id="IPR036637">
    <property type="entry name" value="Phosphohistidine_dom_sf"/>
</dbReference>
<evidence type="ECO:0000313" key="24">
    <source>
        <dbReference type="EMBL" id="NME22298.1"/>
    </source>
</evidence>
<comment type="caution">
    <text evidence="25">The sequence shown here is derived from an EMBL/GenBank/DDBJ whole genome shotgun (WGS) entry which is preliminary data.</text>
</comment>
<feature type="domain" description="PEP-utilising enzyme mobile" evidence="21">
    <location>
        <begin position="155"/>
        <end position="227"/>
    </location>
</feature>
<evidence type="ECO:0000256" key="8">
    <source>
        <dbReference type="ARBA" id="ARBA00022448"/>
    </source>
</evidence>
<sequence>METQINGIAASDGVGIAPAYLLTKPNLNFEKYHISDPNSEKARLHRAFDKIIQKLKDTKKKLVDKLNAEDLAIFDTHIAILNDPEMIKQVENRITNQRLNAESAFTEVITKMIKILQAMTGNEYMQERATDFQNIQDQVLAELEGKKLPNLRELDHPVIIVAHSIGPADTSQMDGRFVKGIITDFGGRTSHAAIMARSLQIPAIVGCNDITKKVQNGRRVIVDGFEGSAIIEPSTNDVKQYQKIADKFMNVRQQWKKMINQPSVTADGQEYKISANIGSSVDISSAIENGADGIGLFRTEFLYMKSDHLPTEEEQFNAYRRAVEQLNGKRLVVRTLDIGGDKPLQFMPLPKEMNPFLGYRAIRIALDRPEMFRTQLRALLRASEFGKINIMFPMITTLEELQAAKKIYYEEQQKLAVDHPGIGRDVHLGIMIEVPLAALNAERLAAEVDFFSIGTNDLIQYCFAADRGNDSVSYLYQPLNPTFLKLIKHIIDAGHTHDTTVAMCGEMAGDRYALPLLIGMGLDVYSMSASSILRTRSMMKQLDSKKCQELYQQAVTTCDSMTGVKKLVQDWLVTN</sequence>
<proteinExistence type="inferred from homology"/>
<dbReference type="InterPro" id="IPR036618">
    <property type="entry name" value="PtsI_HPr-bd_sf"/>
</dbReference>
<feature type="active site" description="Tele-phosphohistidine intermediate" evidence="18">
    <location>
        <position position="191"/>
    </location>
</feature>
<dbReference type="Pfam" id="PF05524">
    <property type="entry name" value="PEP-utilisers_N"/>
    <property type="match status" value="1"/>
</dbReference>
<name>A0A1Y2URM5_LIMRT</name>
<evidence type="ECO:0000256" key="12">
    <source>
        <dbReference type="ARBA" id="ARBA00022683"/>
    </source>
</evidence>
<feature type="binding site" evidence="19">
    <location>
        <position position="298"/>
    </location>
    <ligand>
        <name>phosphoenolpyruvate</name>
        <dbReference type="ChEBI" id="CHEBI:58702"/>
    </ligand>
</feature>
<dbReference type="Pfam" id="PF00391">
    <property type="entry name" value="PEP-utilizers"/>
    <property type="match status" value="1"/>
</dbReference>
<evidence type="ECO:0000256" key="11">
    <source>
        <dbReference type="ARBA" id="ARBA00022679"/>
    </source>
</evidence>
<dbReference type="PANTHER" id="PTHR46244:SF3">
    <property type="entry name" value="PHOSPHOENOLPYRUVATE-PROTEIN PHOSPHOTRANSFERASE"/>
    <property type="match status" value="1"/>
</dbReference>
<dbReference type="PROSITE" id="PS00370">
    <property type="entry name" value="PEP_ENZYMES_PHOS_SITE"/>
    <property type="match status" value="1"/>
</dbReference>
<dbReference type="AlphaFoldDB" id="A0A1Y2URM5"/>
<dbReference type="InterPro" id="IPR018274">
    <property type="entry name" value="PEP_util_AS"/>
</dbReference>
<dbReference type="Gene3D" id="3.20.20.60">
    <property type="entry name" value="Phosphoenolpyruvate-binding domains"/>
    <property type="match status" value="1"/>
</dbReference>
<dbReference type="InterPro" id="IPR040442">
    <property type="entry name" value="Pyrv_kinase-like_dom_sf"/>
</dbReference>
<evidence type="ECO:0000256" key="20">
    <source>
        <dbReference type="PIRSR" id="PIRSR000732-3"/>
    </source>
</evidence>
<dbReference type="InterPro" id="IPR006318">
    <property type="entry name" value="PTS_EI-like"/>
</dbReference>
<feature type="binding site" evidence="19">
    <location>
        <position position="334"/>
    </location>
    <ligand>
        <name>phosphoenolpyruvate</name>
        <dbReference type="ChEBI" id="CHEBI:58702"/>
    </ligand>
</feature>
<evidence type="ECO:0000259" key="21">
    <source>
        <dbReference type="Pfam" id="PF00391"/>
    </source>
</evidence>
<dbReference type="PRINTS" id="PR01736">
    <property type="entry name" value="PHPHTRNFRASE"/>
</dbReference>
<dbReference type="InterPro" id="IPR050499">
    <property type="entry name" value="PEP-utilizing_PTS_enzyme"/>
</dbReference>
<feature type="binding site" evidence="20">
    <location>
        <position position="433"/>
    </location>
    <ligand>
        <name>Mg(2+)</name>
        <dbReference type="ChEBI" id="CHEBI:18420"/>
    </ligand>
</feature>
<dbReference type="PIRSF" id="PIRSF000732">
    <property type="entry name" value="PTS_enzyme_I"/>
    <property type="match status" value="1"/>
</dbReference>
<feature type="domain" description="Phosphotransferase system enzyme I N-terminal" evidence="23">
    <location>
        <begin position="6"/>
        <end position="128"/>
    </location>
</feature>
<evidence type="ECO:0000256" key="2">
    <source>
        <dbReference type="ARBA" id="ARBA00001946"/>
    </source>
</evidence>
<dbReference type="RefSeq" id="WP_003676150.1">
    <property type="nucleotide sequence ID" value="NZ_CABFNG010000038.1"/>
</dbReference>
<evidence type="ECO:0000256" key="7">
    <source>
        <dbReference type="ARBA" id="ARBA00016544"/>
    </source>
</evidence>
<evidence type="ECO:0000256" key="9">
    <source>
        <dbReference type="ARBA" id="ARBA00022490"/>
    </source>
</evidence>
<evidence type="ECO:0000313" key="25">
    <source>
        <dbReference type="EMBL" id="OTA86458.1"/>
    </source>
</evidence>
<comment type="subcellular location">
    <subcellularLocation>
        <location evidence="4 17">Cytoplasm</location>
    </subcellularLocation>
</comment>
<dbReference type="GO" id="GO:0005737">
    <property type="term" value="C:cytoplasm"/>
    <property type="evidence" value="ECO:0007669"/>
    <property type="project" value="UniProtKB-SubCell"/>
</dbReference>
<dbReference type="GO" id="GO:0008965">
    <property type="term" value="F:phosphoenolpyruvate-protein phosphotransferase activity"/>
    <property type="evidence" value="ECO:0007669"/>
    <property type="project" value="UniProtKB-EC"/>
</dbReference>
<dbReference type="GO" id="GO:0016301">
    <property type="term" value="F:kinase activity"/>
    <property type="evidence" value="ECO:0007669"/>
    <property type="project" value="UniProtKB-KW"/>
</dbReference>
<dbReference type="SUPFAM" id="SSF51621">
    <property type="entry name" value="Phosphoenolpyruvate/pyruvate domain"/>
    <property type="match status" value="1"/>
</dbReference>
<evidence type="ECO:0000256" key="16">
    <source>
        <dbReference type="ARBA" id="ARBA00033235"/>
    </source>
</evidence>
<dbReference type="InterPro" id="IPR000121">
    <property type="entry name" value="PEP_util_C"/>
</dbReference>
<evidence type="ECO:0000256" key="5">
    <source>
        <dbReference type="ARBA" id="ARBA00007837"/>
    </source>
</evidence>
<evidence type="ECO:0000256" key="1">
    <source>
        <dbReference type="ARBA" id="ARBA00000683"/>
    </source>
</evidence>
<feature type="binding site" evidence="19">
    <location>
        <begin position="456"/>
        <end position="457"/>
    </location>
    <ligand>
        <name>phosphoenolpyruvate</name>
        <dbReference type="ChEBI" id="CHEBI:58702"/>
    </ligand>
</feature>
<feature type="binding site" evidence="19">
    <location>
        <position position="467"/>
    </location>
    <ligand>
        <name>phosphoenolpyruvate</name>
        <dbReference type="ChEBI" id="CHEBI:58702"/>
    </ligand>
</feature>
<keyword evidence="15 17" id="KW-0460">Magnesium</keyword>
<comment type="cofactor">
    <cofactor evidence="2 17 20">
        <name>Mg(2+)</name>
        <dbReference type="ChEBI" id="CHEBI:18420"/>
    </cofactor>
</comment>
<evidence type="ECO:0000256" key="18">
    <source>
        <dbReference type="PIRSR" id="PIRSR000732-1"/>
    </source>
</evidence>
<keyword evidence="12 17" id="KW-0598">Phosphotransferase system</keyword>
<dbReference type="EC" id="2.7.3.9" evidence="6 17"/>
<evidence type="ECO:0000256" key="14">
    <source>
        <dbReference type="ARBA" id="ARBA00022777"/>
    </source>
</evidence>
<evidence type="ECO:0000256" key="3">
    <source>
        <dbReference type="ARBA" id="ARBA00002728"/>
    </source>
</evidence>
<dbReference type="SUPFAM" id="SSF47831">
    <property type="entry name" value="Enzyme I of the PEP:sugar phosphotransferase system HPr-binding (sub)domain"/>
    <property type="match status" value="1"/>
</dbReference>
<dbReference type="NCBIfam" id="TIGR01417">
    <property type="entry name" value="PTS_I_fam"/>
    <property type="match status" value="1"/>
</dbReference>
<comment type="function">
    <text evidence="3 17">General (non sugar-specific) component of the phosphoenolpyruvate-dependent sugar phosphotransferase system (sugar PTS). This major carbohydrate active-transport system catalyzes the phosphorylation of incoming sugar substrates concomitantly with their translocation across the cell membrane. Enzyme I transfers the phosphoryl group from phosphoenolpyruvate (PEP) to the phosphoryl carrier protein (HPr).</text>
</comment>
<evidence type="ECO:0000259" key="22">
    <source>
        <dbReference type="Pfam" id="PF02896"/>
    </source>
</evidence>
<reference evidence="25 26" key="1">
    <citation type="submission" date="2016-09" db="EMBL/GenBank/DDBJ databases">
        <title>Lactobacillus reuteri KLR3006, genome sequencing and assembly.</title>
        <authorList>
            <person name="Lee J.-Y."/>
            <person name="Kim E.B."/>
            <person name="Choi Y.-J."/>
        </authorList>
    </citation>
    <scope>NUCLEOTIDE SEQUENCE [LARGE SCALE GENOMIC DNA]</scope>
    <source>
        <strain evidence="25 26">KLR3006</strain>
    </source>
</reference>
<evidence type="ECO:0000313" key="27">
    <source>
        <dbReference type="Proteomes" id="UP000587270"/>
    </source>
</evidence>
<evidence type="ECO:0000256" key="6">
    <source>
        <dbReference type="ARBA" id="ARBA00012232"/>
    </source>
</evidence>
<dbReference type="SUPFAM" id="SSF52009">
    <property type="entry name" value="Phosphohistidine domain"/>
    <property type="match status" value="1"/>
</dbReference>
<reference evidence="24 27" key="2">
    <citation type="submission" date="2020-04" db="EMBL/GenBank/DDBJ databases">
        <authorList>
            <person name="Hitch T.C.A."/>
            <person name="Wylensek D."/>
            <person name="Clavel T."/>
        </authorList>
    </citation>
    <scope>NUCLEOTIDE SEQUENCE [LARGE SCALE GENOMIC DNA]</scope>
    <source>
        <strain evidence="24 27">WCA-386-APC-4I</strain>
    </source>
</reference>
<evidence type="ECO:0000256" key="17">
    <source>
        <dbReference type="PIRNR" id="PIRNR000732"/>
    </source>
</evidence>
<dbReference type="PANTHER" id="PTHR46244">
    <property type="entry name" value="PHOSPHOENOLPYRUVATE-PROTEIN PHOSPHOTRANSFERASE"/>
    <property type="match status" value="1"/>
</dbReference>
<dbReference type="GO" id="GO:0046872">
    <property type="term" value="F:metal ion binding"/>
    <property type="evidence" value="ECO:0007669"/>
    <property type="project" value="UniProtKB-KW"/>
</dbReference>
<dbReference type="Proteomes" id="UP000194219">
    <property type="component" value="Unassembled WGS sequence"/>
</dbReference>
<evidence type="ECO:0000256" key="13">
    <source>
        <dbReference type="ARBA" id="ARBA00022723"/>
    </source>
</evidence>
<protein>
    <recommendedName>
        <fullName evidence="7 17">Phosphoenolpyruvate-protein phosphotransferase</fullName>
        <ecNumber evidence="6 17">2.7.3.9</ecNumber>
    </recommendedName>
    <alternativeName>
        <fullName evidence="16 17">Phosphotransferase system, enzyme I</fullName>
    </alternativeName>
</protein>